<feature type="transmembrane region" description="Helical" evidence="7">
    <location>
        <begin position="6"/>
        <end position="24"/>
    </location>
</feature>
<feature type="transmembrane region" description="Helical" evidence="7">
    <location>
        <begin position="67"/>
        <end position="90"/>
    </location>
</feature>
<evidence type="ECO:0000256" key="7">
    <source>
        <dbReference type="SAM" id="Phobius"/>
    </source>
</evidence>
<sequence>MNNFILGINVIFPLFFVLFTGLFLRKIKIIDERFISQSTNLIFYVTMPASLIMDVKNSDLSGINLGYIIYLLLGVMLMFGGTWIVARFFIEDNKKLSAFVHCAYRSNFLYVGVPILKAVMPNYQMAPVLAAMIFGVALFNIIGTMLLTYYSESDIIISELVVKVLRNPVIVAMAVGLLLKFINFPIPQTLGKGIKVLGGLNTPLALIMIGGSLNFHTRKNDLLLVGISAAIKNIIGAALLVPIAYKLGFNNSEIVVAYILFGTPCAINCFVMGKKLGSDELMTSQIITASYALSLFTFAGGIAILKNFGIV</sequence>
<dbReference type="GO" id="GO:0016020">
    <property type="term" value="C:membrane"/>
    <property type="evidence" value="ECO:0007669"/>
    <property type="project" value="UniProtKB-SubCell"/>
</dbReference>
<feature type="transmembrane region" description="Helical" evidence="7">
    <location>
        <begin position="126"/>
        <end position="148"/>
    </location>
</feature>
<evidence type="ECO:0000313" key="8">
    <source>
        <dbReference type="EMBL" id="SMB78118.1"/>
    </source>
</evidence>
<evidence type="ECO:0000256" key="2">
    <source>
        <dbReference type="ARBA" id="ARBA00022448"/>
    </source>
</evidence>
<keyword evidence="6 7" id="KW-0472">Membrane</keyword>
<protein>
    <recommendedName>
        <fullName evidence="10">Membrane transport protein</fullName>
    </recommendedName>
</protein>
<evidence type="ECO:0000256" key="6">
    <source>
        <dbReference type="ARBA" id="ARBA00023136"/>
    </source>
</evidence>
<dbReference type="RefSeq" id="WP_084229729.1">
    <property type="nucleotide sequence ID" value="NZ_FWWR01000005.1"/>
</dbReference>
<keyword evidence="2" id="KW-0813">Transport</keyword>
<feature type="transmembrane region" description="Helical" evidence="7">
    <location>
        <begin position="255"/>
        <end position="273"/>
    </location>
</feature>
<gene>
    <name evidence="8" type="ORF">SAMN00017477_0024</name>
</gene>
<evidence type="ECO:0000313" key="9">
    <source>
        <dbReference type="Proteomes" id="UP000192368"/>
    </source>
</evidence>
<dbReference type="InterPro" id="IPR004776">
    <property type="entry name" value="Mem_transp_PIN-like"/>
</dbReference>
<evidence type="ECO:0008006" key="10">
    <source>
        <dbReference type="Google" id="ProtNLM"/>
    </source>
</evidence>
<feature type="transmembrane region" description="Helical" evidence="7">
    <location>
        <begin position="285"/>
        <end position="305"/>
    </location>
</feature>
<dbReference type="PANTHER" id="PTHR36838">
    <property type="entry name" value="AUXIN EFFLUX CARRIER FAMILY PROTEIN"/>
    <property type="match status" value="1"/>
</dbReference>
<feature type="transmembrane region" description="Helical" evidence="7">
    <location>
        <begin position="160"/>
        <end position="182"/>
    </location>
</feature>
<reference evidence="9" key="1">
    <citation type="submission" date="2017-04" db="EMBL/GenBank/DDBJ databases">
        <authorList>
            <person name="Varghese N."/>
            <person name="Submissions S."/>
        </authorList>
    </citation>
    <scope>NUCLEOTIDE SEQUENCE [LARGE SCALE GENOMIC DNA]</scope>
    <source>
        <strain evidence="9">DSM 20463</strain>
    </source>
</reference>
<dbReference type="STRING" id="573058.SAMN00017477_0024"/>
<proteinExistence type="predicted"/>
<feature type="transmembrane region" description="Helical" evidence="7">
    <location>
        <begin position="36"/>
        <end position="55"/>
    </location>
</feature>
<keyword evidence="3" id="KW-1003">Cell membrane</keyword>
<feature type="transmembrane region" description="Helical" evidence="7">
    <location>
        <begin position="222"/>
        <end position="243"/>
    </location>
</feature>
<feature type="transmembrane region" description="Helical" evidence="7">
    <location>
        <begin position="102"/>
        <end position="120"/>
    </location>
</feature>
<dbReference type="Pfam" id="PF03547">
    <property type="entry name" value="Mem_trans"/>
    <property type="match status" value="2"/>
</dbReference>
<evidence type="ECO:0000256" key="5">
    <source>
        <dbReference type="ARBA" id="ARBA00022989"/>
    </source>
</evidence>
<evidence type="ECO:0000256" key="1">
    <source>
        <dbReference type="ARBA" id="ARBA00004141"/>
    </source>
</evidence>
<feature type="transmembrane region" description="Helical" evidence="7">
    <location>
        <begin position="194"/>
        <end position="215"/>
    </location>
</feature>
<comment type="subcellular location">
    <subcellularLocation>
        <location evidence="1">Membrane</location>
        <topology evidence="1">Multi-pass membrane protein</topology>
    </subcellularLocation>
</comment>
<evidence type="ECO:0000256" key="4">
    <source>
        <dbReference type="ARBA" id="ARBA00022692"/>
    </source>
</evidence>
<dbReference type="EMBL" id="FWWR01000005">
    <property type="protein sequence ID" value="SMB78118.1"/>
    <property type="molecule type" value="Genomic_DNA"/>
</dbReference>
<accession>A0A1W1UAI6</accession>
<dbReference type="AlphaFoldDB" id="A0A1W1UAI6"/>
<name>A0A1W1UAI6_PEPAS</name>
<dbReference type="OrthoDB" id="9794315at2"/>
<dbReference type="GO" id="GO:0055085">
    <property type="term" value="P:transmembrane transport"/>
    <property type="evidence" value="ECO:0007669"/>
    <property type="project" value="InterPro"/>
</dbReference>
<keyword evidence="9" id="KW-1185">Reference proteome</keyword>
<dbReference type="PANTHER" id="PTHR36838:SF4">
    <property type="entry name" value="AUXIN EFFLUX CARRIER FAMILY PROTEIN"/>
    <property type="match status" value="1"/>
</dbReference>
<keyword evidence="4 7" id="KW-0812">Transmembrane</keyword>
<organism evidence="8 9">
    <name type="scientific">Peptoniphilus asaccharolyticus DSM 20463</name>
    <dbReference type="NCBI Taxonomy" id="573058"/>
    <lineage>
        <taxon>Bacteria</taxon>
        <taxon>Bacillati</taxon>
        <taxon>Bacillota</taxon>
        <taxon>Tissierellia</taxon>
        <taxon>Tissierellales</taxon>
        <taxon>Peptoniphilaceae</taxon>
        <taxon>Peptoniphilus</taxon>
    </lineage>
</organism>
<dbReference type="Proteomes" id="UP000192368">
    <property type="component" value="Unassembled WGS sequence"/>
</dbReference>
<keyword evidence="5 7" id="KW-1133">Transmembrane helix</keyword>
<evidence type="ECO:0000256" key="3">
    <source>
        <dbReference type="ARBA" id="ARBA00022475"/>
    </source>
</evidence>